<evidence type="ECO:0000259" key="1">
    <source>
        <dbReference type="PROSITE" id="PS50943"/>
    </source>
</evidence>
<gene>
    <name evidence="2" type="ORF">FXF68_08845</name>
</gene>
<name>A0A5D3FUR9_9ACTN</name>
<keyword evidence="3" id="KW-1185">Reference proteome</keyword>
<dbReference type="Gene3D" id="1.10.260.40">
    <property type="entry name" value="lambda repressor-like DNA-binding domains"/>
    <property type="match status" value="1"/>
</dbReference>
<dbReference type="InterPro" id="IPR010982">
    <property type="entry name" value="Lambda_DNA-bd_dom_sf"/>
</dbReference>
<comment type="caution">
    <text evidence="2">The sequence shown here is derived from an EMBL/GenBank/DDBJ whole genome shotgun (WGS) entry which is preliminary data.</text>
</comment>
<dbReference type="SUPFAM" id="SSF47413">
    <property type="entry name" value="lambda repressor-like DNA-binding domains"/>
    <property type="match status" value="1"/>
</dbReference>
<feature type="domain" description="HTH cro/C1-type" evidence="1">
    <location>
        <begin position="82"/>
        <end position="135"/>
    </location>
</feature>
<dbReference type="Proteomes" id="UP000323505">
    <property type="component" value="Unassembled WGS sequence"/>
</dbReference>
<dbReference type="AlphaFoldDB" id="A0A5D3FUR9"/>
<accession>A0A5D3FUR9</accession>
<dbReference type="SMART" id="SM00530">
    <property type="entry name" value="HTH_XRE"/>
    <property type="match status" value="1"/>
</dbReference>
<dbReference type="InterPro" id="IPR001387">
    <property type="entry name" value="Cro/C1-type_HTH"/>
</dbReference>
<sequence length="202" mass="21452">MSPTPSGRLPCSVAIFGSTGTAMPYTRASVASPRDATVSAARLRDDVSRLIPIVNVTTIVNVSKQESNRQPPRPTRRMGDTLRAAREARRLSTQAAAAAADISTGYLFKLESGFVGTPSPRVLHRLAGVLDLGYWELMELAGYVVPEAGSDAGAEGRATPAPTPPDPLLRIAESLEAIRDELITVRKILESREDDAQSGATG</sequence>
<protein>
    <submittedName>
        <fullName evidence="2">Helix-turn-helix transcriptional regulator</fullName>
    </submittedName>
</protein>
<reference evidence="2 3" key="1">
    <citation type="submission" date="2019-08" db="EMBL/GenBank/DDBJ databases">
        <title>Actinomadura sp. nov. CYP1-5 isolated from mountain soil.</title>
        <authorList>
            <person name="Songsumanus A."/>
            <person name="Kuncharoen N."/>
            <person name="Kudo T."/>
            <person name="Yuki M."/>
            <person name="Igarashi Y."/>
            <person name="Tanasupawat S."/>
        </authorList>
    </citation>
    <scope>NUCLEOTIDE SEQUENCE [LARGE SCALE GENOMIC DNA]</scope>
    <source>
        <strain evidence="2 3">CYP1-5</strain>
    </source>
</reference>
<evidence type="ECO:0000313" key="2">
    <source>
        <dbReference type="EMBL" id="TYK51480.1"/>
    </source>
</evidence>
<dbReference type="PROSITE" id="PS50943">
    <property type="entry name" value="HTH_CROC1"/>
    <property type="match status" value="1"/>
</dbReference>
<organism evidence="2 3">
    <name type="scientific">Actinomadura decatromicini</name>
    <dbReference type="NCBI Taxonomy" id="2604572"/>
    <lineage>
        <taxon>Bacteria</taxon>
        <taxon>Bacillati</taxon>
        <taxon>Actinomycetota</taxon>
        <taxon>Actinomycetes</taxon>
        <taxon>Streptosporangiales</taxon>
        <taxon>Thermomonosporaceae</taxon>
        <taxon>Actinomadura</taxon>
    </lineage>
</organism>
<evidence type="ECO:0000313" key="3">
    <source>
        <dbReference type="Proteomes" id="UP000323505"/>
    </source>
</evidence>
<dbReference type="EMBL" id="VSRQ01000002">
    <property type="protein sequence ID" value="TYK51480.1"/>
    <property type="molecule type" value="Genomic_DNA"/>
</dbReference>
<proteinExistence type="predicted"/>
<dbReference type="CDD" id="cd00093">
    <property type="entry name" value="HTH_XRE"/>
    <property type="match status" value="1"/>
</dbReference>
<dbReference type="Pfam" id="PF13560">
    <property type="entry name" value="HTH_31"/>
    <property type="match status" value="1"/>
</dbReference>
<dbReference type="GO" id="GO:0003677">
    <property type="term" value="F:DNA binding"/>
    <property type="evidence" value="ECO:0007669"/>
    <property type="project" value="InterPro"/>
</dbReference>